<comment type="caution">
    <text evidence="1">The sequence shown here is derived from an EMBL/GenBank/DDBJ whole genome shotgun (WGS) entry which is preliminary data.</text>
</comment>
<organism evidence="1 2">
    <name type="scientific">Lithohypha guttulata</name>
    <dbReference type="NCBI Taxonomy" id="1690604"/>
    <lineage>
        <taxon>Eukaryota</taxon>
        <taxon>Fungi</taxon>
        <taxon>Dikarya</taxon>
        <taxon>Ascomycota</taxon>
        <taxon>Pezizomycotina</taxon>
        <taxon>Eurotiomycetes</taxon>
        <taxon>Chaetothyriomycetidae</taxon>
        <taxon>Chaetothyriales</taxon>
        <taxon>Trichomeriaceae</taxon>
        <taxon>Lithohypha</taxon>
    </lineage>
</organism>
<proteinExistence type="predicted"/>
<dbReference type="EMBL" id="JAVRRG010000114">
    <property type="protein sequence ID" value="KAK5084168.1"/>
    <property type="molecule type" value="Genomic_DNA"/>
</dbReference>
<keyword evidence="2" id="KW-1185">Reference proteome</keyword>
<evidence type="ECO:0000313" key="1">
    <source>
        <dbReference type="EMBL" id="KAK5084168.1"/>
    </source>
</evidence>
<protein>
    <submittedName>
        <fullName evidence="1">Uncharacterized protein</fullName>
    </submittedName>
</protein>
<accession>A0ABR0K2R4</accession>
<name>A0ABR0K2R4_9EURO</name>
<dbReference type="Proteomes" id="UP001345013">
    <property type="component" value="Unassembled WGS sequence"/>
</dbReference>
<sequence length="379" mass="41841">MTASSSCSFQKATLLTLPTEVRDIIYSFFVVDKELDLTPLQLVELNAQDASVAELLPATFRNCTSLVQASGTLQAEVLSYIRRHCGFVNALSTVISKLPDLIGPGGCLMIQKLELRMEGGMLHYPRRNWPGYFELLVRDMPHLSEFKLSSSWTIEEDATEVPLEGEGEVTVTRKGYHRMRLLRFLSFLLLRHPGLDLLVWPAKCQARRQVGFGMVTECFVAQRQSFGYRWWALAAQPMLWATPQDLGIESAGSVDSIVFRFVEDEILASKAMRRMLENELAEAHLGDMIISPAEGMTKDIILSNTPLIWTTGSDNGGDGSPAATLGLARLREQAGGVGKRAAGIGAEVLSLNRVKQVLDESAYAIELPRSERSSPIPIA</sequence>
<reference evidence="1 2" key="1">
    <citation type="submission" date="2023-08" db="EMBL/GenBank/DDBJ databases">
        <title>Black Yeasts Isolated from many extreme environments.</title>
        <authorList>
            <person name="Coleine C."/>
            <person name="Stajich J.E."/>
            <person name="Selbmann L."/>
        </authorList>
    </citation>
    <scope>NUCLEOTIDE SEQUENCE [LARGE SCALE GENOMIC DNA]</scope>
    <source>
        <strain evidence="1 2">CCFEE 5885</strain>
    </source>
</reference>
<gene>
    <name evidence="1" type="ORF">LTR24_007528</name>
</gene>
<evidence type="ECO:0000313" key="2">
    <source>
        <dbReference type="Proteomes" id="UP001345013"/>
    </source>
</evidence>